<sequence>MGQTISTDFHDQHQNNPQQIGGTKHHITIATITTVAHRTARSTSSHRQLLEHKVPADIGGKKHHIHIIAVATGDIVACRVVRTVATTGARSGTALYTTLAALLSIAHNNITDGSR</sequence>
<evidence type="ECO:0000313" key="3">
    <source>
        <dbReference type="Proteomes" id="UP000594638"/>
    </source>
</evidence>
<dbReference type="Gramene" id="OE9A120151T1">
    <property type="protein sequence ID" value="OE9A120151C1"/>
    <property type="gene ID" value="OE9A120151"/>
</dbReference>
<name>A0A8S0RSP1_OLEEU</name>
<keyword evidence="3" id="KW-1185">Reference proteome</keyword>
<dbReference type="Proteomes" id="UP000594638">
    <property type="component" value="Unassembled WGS sequence"/>
</dbReference>
<feature type="region of interest" description="Disordered" evidence="1">
    <location>
        <begin position="1"/>
        <end position="24"/>
    </location>
</feature>
<evidence type="ECO:0000313" key="2">
    <source>
        <dbReference type="EMBL" id="CAA2982905.1"/>
    </source>
</evidence>
<organism evidence="2 3">
    <name type="scientific">Olea europaea subsp. europaea</name>
    <dbReference type="NCBI Taxonomy" id="158383"/>
    <lineage>
        <taxon>Eukaryota</taxon>
        <taxon>Viridiplantae</taxon>
        <taxon>Streptophyta</taxon>
        <taxon>Embryophyta</taxon>
        <taxon>Tracheophyta</taxon>
        <taxon>Spermatophyta</taxon>
        <taxon>Magnoliopsida</taxon>
        <taxon>eudicotyledons</taxon>
        <taxon>Gunneridae</taxon>
        <taxon>Pentapetalae</taxon>
        <taxon>asterids</taxon>
        <taxon>lamiids</taxon>
        <taxon>Lamiales</taxon>
        <taxon>Oleaceae</taxon>
        <taxon>Oleeae</taxon>
        <taxon>Olea</taxon>
    </lineage>
</organism>
<accession>A0A8S0RSP1</accession>
<gene>
    <name evidence="2" type="ORF">OLEA9_A120151</name>
</gene>
<proteinExistence type="predicted"/>
<evidence type="ECO:0000256" key="1">
    <source>
        <dbReference type="SAM" id="MobiDB-lite"/>
    </source>
</evidence>
<comment type="caution">
    <text evidence="2">The sequence shown here is derived from an EMBL/GenBank/DDBJ whole genome shotgun (WGS) entry which is preliminary data.</text>
</comment>
<reference evidence="2 3" key="1">
    <citation type="submission" date="2019-12" db="EMBL/GenBank/DDBJ databases">
        <authorList>
            <person name="Alioto T."/>
            <person name="Alioto T."/>
            <person name="Gomez Garrido J."/>
        </authorList>
    </citation>
    <scope>NUCLEOTIDE SEQUENCE [LARGE SCALE GENOMIC DNA]</scope>
</reference>
<dbReference type="EMBL" id="CACTIH010003709">
    <property type="protein sequence ID" value="CAA2982905.1"/>
    <property type="molecule type" value="Genomic_DNA"/>
</dbReference>
<dbReference type="AlphaFoldDB" id="A0A8S0RSP1"/>
<protein>
    <submittedName>
        <fullName evidence="2">Uncharacterized protein</fullName>
    </submittedName>
</protein>